<evidence type="ECO:0000256" key="2">
    <source>
        <dbReference type="ARBA" id="ARBA00022448"/>
    </source>
</evidence>
<organism evidence="6 7">
    <name type="scientific">Acer saccharum</name>
    <name type="common">Sugar maple</name>
    <dbReference type="NCBI Taxonomy" id="4024"/>
    <lineage>
        <taxon>Eukaryota</taxon>
        <taxon>Viridiplantae</taxon>
        <taxon>Streptophyta</taxon>
        <taxon>Embryophyta</taxon>
        <taxon>Tracheophyta</taxon>
        <taxon>Spermatophyta</taxon>
        <taxon>Magnoliopsida</taxon>
        <taxon>eudicotyledons</taxon>
        <taxon>Gunneridae</taxon>
        <taxon>Pentapetalae</taxon>
        <taxon>rosids</taxon>
        <taxon>malvids</taxon>
        <taxon>Sapindales</taxon>
        <taxon>Sapindaceae</taxon>
        <taxon>Hippocastanoideae</taxon>
        <taxon>Acereae</taxon>
        <taxon>Acer</taxon>
    </lineage>
</organism>
<dbReference type="EMBL" id="JAUESC010000003">
    <property type="protein sequence ID" value="KAK0602506.1"/>
    <property type="molecule type" value="Genomic_DNA"/>
</dbReference>
<keyword evidence="4" id="KW-0812">Transmembrane</keyword>
<keyword evidence="3" id="KW-0863">Zinc-finger</keyword>
<dbReference type="GO" id="GO:0012505">
    <property type="term" value="C:endomembrane system"/>
    <property type="evidence" value="ECO:0007669"/>
    <property type="project" value="UniProtKB-SubCell"/>
</dbReference>
<keyword evidence="4" id="KW-0472">Membrane</keyword>
<dbReference type="GO" id="GO:0008270">
    <property type="term" value="F:zinc ion binding"/>
    <property type="evidence" value="ECO:0007669"/>
    <property type="project" value="UniProtKB-KW"/>
</dbReference>
<feature type="domain" description="CCHC-type" evidence="5">
    <location>
        <begin position="127"/>
        <end position="142"/>
    </location>
</feature>
<reference evidence="6" key="2">
    <citation type="submission" date="2023-06" db="EMBL/GenBank/DDBJ databases">
        <authorList>
            <person name="Swenson N.G."/>
            <person name="Wegrzyn J.L."/>
            <person name="Mcevoy S.L."/>
        </authorList>
    </citation>
    <scope>NUCLEOTIDE SEQUENCE</scope>
    <source>
        <strain evidence="6">NS2018</strain>
        <tissue evidence="6">Leaf</tissue>
    </source>
</reference>
<accession>A0AA39SPI8</accession>
<evidence type="ECO:0000313" key="6">
    <source>
        <dbReference type="EMBL" id="KAK0602506.1"/>
    </source>
</evidence>
<dbReference type="InterPro" id="IPR045033">
    <property type="entry name" value="PILS1/3/4/5/7"/>
</dbReference>
<dbReference type="SMART" id="SM00343">
    <property type="entry name" value="ZnF_C2HC"/>
    <property type="match status" value="1"/>
</dbReference>
<feature type="transmembrane region" description="Helical" evidence="4">
    <location>
        <begin position="284"/>
        <end position="302"/>
    </location>
</feature>
<comment type="caution">
    <text evidence="6">The sequence shown here is derived from an EMBL/GenBank/DDBJ whole genome shotgun (WGS) entry which is preliminary data.</text>
</comment>
<dbReference type="PROSITE" id="PS50158">
    <property type="entry name" value="ZF_CCHC"/>
    <property type="match status" value="1"/>
</dbReference>
<evidence type="ECO:0000313" key="7">
    <source>
        <dbReference type="Proteomes" id="UP001168877"/>
    </source>
</evidence>
<dbReference type="PANTHER" id="PTHR31651">
    <property type="match status" value="1"/>
</dbReference>
<comment type="subcellular location">
    <subcellularLocation>
        <location evidence="1">Endomembrane system</location>
    </subcellularLocation>
</comment>
<name>A0AA39SPI8_ACESA</name>
<protein>
    <recommendedName>
        <fullName evidence="5">CCHC-type domain-containing protein</fullName>
    </recommendedName>
</protein>
<keyword evidence="4" id="KW-1133">Transmembrane helix</keyword>
<keyword evidence="3" id="KW-0862">Zinc</keyword>
<dbReference type="InterPro" id="IPR036875">
    <property type="entry name" value="Znf_CCHC_sf"/>
</dbReference>
<dbReference type="AlphaFoldDB" id="A0AA39SPI8"/>
<keyword evidence="2" id="KW-0813">Transport</keyword>
<feature type="transmembrane region" description="Helical" evidence="4">
    <location>
        <begin position="355"/>
        <end position="377"/>
    </location>
</feature>
<dbReference type="InterPro" id="IPR001878">
    <property type="entry name" value="Znf_CCHC"/>
</dbReference>
<reference evidence="6" key="1">
    <citation type="journal article" date="2022" name="Plant J.">
        <title>Strategies of tolerance reflected in two North American maple genomes.</title>
        <authorList>
            <person name="McEvoy S.L."/>
            <person name="Sezen U.U."/>
            <person name="Trouern-Trend A."/>
            <person name="McMahon S.M."/>
            <person name="Schaberg P.G."/>
            <person name="Yang J."/>
            <person name="Wegrzyn J.L."/>
            <person name="Swenson N.G."/>
        </authorList>
    </citation>
    <scope>NUCLEOTIDE SEQUENCE</scope>
    <source>
        <strain evidence="6">NS2018</strain>
    </source>
</reference>
<dbReference type="GO" id="GO:0003676">
    <property type="term" value="F:nucleic acid binding"/>
    <property type="evidence" value="ECO:0007669"/>
    <property type="project" value="InterPro"/>
</dbReference>
<dbReference type="Proteomes" id="UP001168877">
    <property type="component" value="Unassembled WGS sequence"/>
</dbReference>
<dbReference type="SUPFAM" id="SSF57756">
    <property type="entry name" value="Retrovirus zinc finger-like domains"/>
    <property type="match status" value="1"/>
</dbReference>
<dbReference type="GO" id="GO:0080162">
    <property type="term" value="P:endoplasmic reticulum to cytosol auxin transport"/>
    <property type="evidence" value="ECO:0007669"/>
    <property type="project" value="InterPro"/>
</dbReference>
<evidence type="ECO:0000256" key="4">
    <source>
        <dbReference type="SAM" id="Phobius"/>
    </source>
</evidence>
<proteinExistence type="predicted"/>
<sequence length="380" mass="43291">MTSEGNFVQSATNGNFVQPAIPRFNGHYDHWSMLMENFLRSKEYWSLVETGYVEPEDGGSLTDAQQKKLEEEKLKDLKKFHRHNVEEQALKVTFEDRAEGRGRGRGFFRGRGRGRGRQSFNKALVECYKCHKLGHFQYECPSWDKEANYVELGEEEEMLLMSYVEMNEAKREDMVKLGNNSRMTVMGKGNVRLKVNGLTHVVTEVFFVPDLKNNLLSIGQLQEKGLAILIKHGLCRIYHPTKGLLIQTAMSANRMFILLVASQPTQENSRGGAAESVEIHNRRFGAAIMMIEVVLLVGYMMFSNKRVSSTSSYSKQMKNSNLLNVDYQIVFFVFELSLILSNLSETVTLQSLVTLWFMPVNVSLTFLIGSALAWILIKIT</sequence>
<gene>
    <name evidence="6" type="ORF">LWI29_034189</name>
</gene>
<dbReference type="PANTHER" id="PTHR31651:SF6">
    <property type="entry name" value="PROTEIN PIN-LIKES 1-LIKE"/>
    <property type="match status" value="1"/>
</dbReference>
<keyword evidence="3" id="KW-0479">Metal-binding</keyword>
<keyword evidence="7" id="KW-1185">Reference proteome</keyword>
<feature type="transmembrane region" description="Helical" evidence="4">
    <location>
        <begin position="323"/>
        <end position="343"/>
    </location>
</feature>
<dbReference type="InterPro" id="IPR054722">
    <property type="entry name" value="PolX-like_BBD"/>
</dbReference>
<evidence type="ECO:0000259" key="5">
    <source>
        <dbReference type="PROSITE" id="PS50158"/>
    </source>
</evidence>
<evidence type="ECO:0000256" key="3">
    <source>
        <dbReference type="PROSITE-ProRule" id="PRU00047"/>
    </source>
</evidence>
<evidence type="ECO:0000256" key="1">
    <source>
        <dbReference type="ARBA" id="ARBA00004308"/>
    </source>
</evidence>
<dbReference type="Pfam" id="PF22936">
    <property type="entry name" value="Pol_BBD"/>
    <property type="match status" value="1"/>
</dbReference>